<evidence type="ECO:0000259" key="2">
    <source>
        <dbReference type="PROSITE" id="PS50801"/>
    </source>
</evidence>
<dbReference type="SUPFAM" id="SSF52091">
    <property type="entry name" value="SpoIIaa-like"/>
    <property type="match status" value="1"/>
</dbReference>
<feature type="region of interest" description="Disordered" evidence="1">
    <location>
        <begin position="109"/>
        <end position="129"/>
    </location>
</feature>
<dbReference type="CDD" id="cd07043">
    <property type="entry name" value="STAS_anti-anti-sigma_factors"/>
    <property type="match status" value="1"/>
</dbReference>
<reference evidence="4" key="1">
    <citation type="journal article" date="2019" name="Int. J. Syst. Evol. Microbiol.">
        <title>The Global Catalogue of Microorganisms (GCM) 10K type strain sequencing project: providing services to taxonomists for standard genome sequencing and annotation.</title>
        <authorList>
            <consortium name="The Broad Institute Genomics Platform"/>
            <consortium name="The Broad Institute Genome Sequencing Center for Infectious Disease"/>
            <person name="Wu L."/>
            <person name="Ma J."/>
        </authorList>
    </citation>
    <scope>NUCLEOTIDE SEQUENCE [LARGE SCALE GENOMIC DNA]</scope>
    <source>
        <strain evidence="4">JCM 9377</strain>
    </source>
</reference>
<dbReference type="InterPro" id="IPR002645">
    <property type="entry name" value="STAS_dom"/>
</dbReference>
<feature type="compositionally biased region" description="Low complexity" evidence="1">
    <location>
        <begin position="110"/>
        <end position="120"/>
    </location>
</feature>
<organism evidence="3 4">
    <name type="scientific">Actinocorallia longicatena</name>
    <dbReference type="NCBI Taxonomy" id="111803"/>
    <lineage>
        <taxon>Bacteria</taxon>
        <taxon>Bacillati</taxon>
        <taxon>Actinomycetota</taxon>
        <taxon>Actinomycetes</taxon>
        <taxon>Streptosporangiales</taxon>
        <taxon>Thermomonosporaceae</taxon>
        <taxon>Actinocorallia</taxon>
    </lineage>
</organism>
<dbReference type="RefSeq" id="WP_344824607.1">
    <property type="nucleotide sequence ID" value="NZ_BAAAUV010000004.1"/>
</dbReference>
<protein>
    <recommendedName>
        <fullName evidence="2">STAS domain-containing protein</fullName>
    </recommendedName>
</protein>
<dbReference type="PROSITE" id="PS50801">
    <property type="entry name" value="STAS"/>
    <property type="match status" value="1"/>
</dbReference>
<dbReference type="Pfam" id="PF13466">
    <property type="entry name" value="STAS_2"/>
    <property type="match status" value="1"/>
</dbReference>
<dbReference type="Gene3D" id="3.30.750.24">
    <property type="entry name" value="STAS domain"/>
    <property type="match status" value="1"/>
</dbReference>
<name>A0ABP6Q456_9ACTN</name>
<evidence type="ECO:0000313" key="3">
    <source>
        <dbReference type="EMBL" id="GAA3203772.1"/>
    </source>
</evidence>
<dbReference type="InterPro" id="IPR058548">
    <property type="entry name" value="MlaB-like_STAS"/>
</dbReference>
<feature type="domain" description="STAS" evidence="2">
    <location>
        <begin position="18"/>
        <end position="125"/>
    </location>
</feature>
<proteinExistence type="predicted"/>
<comment type="caution">
    <text evidence="3">The sequence shown here is derived from an EMBL/GenBank/DDBJ whole genome shotgun (WGS) entry which is preliminary data.</text>
</comment>
<accession>A0ABP6Q456</accession>
<sequence length="129" mass="13881">MTSFTPSPLLLTWRSRDPGTLTAELEGDLDYATAGELLEAATERLAARPDLVELRLDCSRLGVCDSMGLSVLLLIRRRTALAGTALRLDHRPAALDRMLDMTGVLEHLTGDPATADGADGAVREDEHSP</sequence>
<dbReference type="EMBL" id="BAAAUV010000004">
    <property type="protein sequence ID" value="GAA3203772.1"/>
    <property type="molecule type" value="Genomic_DNA"/>
</dbReference>
<evidence type="ECO:0000256" key="1">
    <source>
        <dbReference type="SAM" id="MobiDB-lite"/>
    </source>
</evidence>
<evidence type="ECO:0000313" key="4">
    <source>
        <dbReference type="Proteomes" id="UP001501237"/>
    </source>
</evidence>
<dbReference type="InterPro" id="IPR036513">
    <property type="entry name" value="STAS_dom_sf"/>
</dbReference>
<keyword evidence="4" id="KW-1185">Reference proteome</keyword>
<gene>
    <name evidence="3" type="ORF">GCM10010468_18010</name>
</gene>
<dbReference type="Proteomes" id="UP001501237">
    <property type="component" value="Unassembled WGS sequence"/>
</dbReference>